<reference evidence="4" key="1">
    <citation type="journal article" date="2020" name="bioRxiv">
        <title>Comparative genomics of Chlamydomonas.</title>
        <authorList>
            <person name="Craig R.J."/>
            <person name="Hasan A.R."/>
            <person name="Ness R.W."/>
            <person name="Keightley P.D."/>
        </authorList>
    </citation>
    <scope>NUCLEOTIDE SEQUENCE</scope>
    <source>
        <strain evidence="4">SAG 7.73</strain>
    </source>
</reference>
<dbReference type="Proteomes" id="UP000650467">
    <property type="component" value="Unassembled WGS sequence"/>
</dbReference>
<dbReference type="InterPro" id="IPR051412">
    <property type="entry name" value="Formin_Homology_Diaphanous_sf"/>
</dbReference>
<organism evidence="4 5">
    <name type="scientific">Chlamydomonas incerta</name>
    <dbReference type="NCBI Taxonomy" id="51695"/>
    <lineage>
        <taxon>Eukaryota</taxon>
        <taxon>Viridiplantae</taxon>
        <taxon>Chlorophyta</taxon>
        <taxon>core chlorophytes</taxon>
        <taxon>Chlorophyceae</taxon>
        <taxon>CS clade</taxon>
        <taxon>Chlamydomonadales</taxon>
        <taxon>Chlamydomonadaceae</taxon>
        <taxon>Chlamydomonas</taxon>
    </lineage>
</organism>
<dbReference type="SUPFAM" id="SSF101447">
    <property type="entry name" value="Formin homology 2 domain (FH2 domain)"/>
    <property type="match status" value="1"/>
</dbReference>
<dbReference type="PANTHER" id="PTHR45691:SF6">
    <property type="entry name" value="PROTEIN DIAPHANOUS"/>
    <property type="match status" value="1"/>
</dbReference>
<dbReference type="AlphaFoldDB" id="A0A835T342"/>
<evidence type="ECO:0000256" key="1">
    <source>
        <dbReference type="SAM" id="MobiDB-lite"/>
    </source>
</evidence>
<dbReference type="Pfam" id="PF12499">
    <property type="entry name" value="DUF3707"/>
    <property type="match status" value="2"/>
</dbReference>
<evidence type="ECO:0000256" key="2">
    <source>
        <dbReference type="SAM" id="SignalP"/>
    </source>
</evidence>
<name>A0A835T342_CHLIN</name>
<evidence type="ECO:0000259" key="3">
    <source>
        <dbReference type="Pfam" id="PF12499"/>
    </source>
</evidence>
<feature type="signal peptide" evidence="2">
    <location>
        <begin position="1"/>
        <end position="20"/>
    </location>
</feature>
<evidence type="ECO:0000313" key="4">
    <source>
        <dbReference type="EMBL" id="KAG2437933.1"/>
    </source>
</evidence>
<accession>A0A835T342</accession>
<dbReference type="OrthoDB" id="524902at2759"/>
<dbReference type="EMBL" id="JAEHOC010000010">
    <property type="protein sequence ID" value="KAG2437933.1"/>
    <property type="molecule type" value="Genomic_DNA"/>
</dbReference>
<feature type="region of interest" description="Disordered" evidence="1">
    <location>
        <begin position="185"/>
        <end position="214"/>
    </location>
</feature>
<feature type="compositionally biased region" description="Pro residues" evidence="1">
    <location>
        <begin position="189"/>
        <end position="214"/>
    </location>
</feature>
<proteinExistence type="predicted"/>
<dbReference type="InterPro" id="IPR024616">
    <property type="entry name" value="Pherophorin"/>
</dbReference>
<feature type="chain" id="PRO_5032778325" description="Pherophorin domain-containing protein" evidence="2">
    <location>
        <begin position="21"/>
        <end position="514"/>
    </location>
</feature>
<evidence type="ECO:0000313" key="5">
    <source>
        <dbReference type="Proteomes" id="UP000650467"/>
    </source>
</evidence>
<dbReference type="GO" id="GO:0005884">
    <property type="term" value="C:actin filament"/>
    <property type="evidence" value="ECO:0007669"/>
    <property type="project" value="TreeGrafter"/>
</dbReference>
<dbReference type="GO" id="GO:0030041">
    <property type="term" value="P:actin filament polymerization"/>
    <property type="evidence" value="ECO:0007669"/>
    <property type="project" value="TreeGrafter"/>
</dbReference>
<gene>
    <name evidence="4" type="ORF">HXX76_005549</name>
</gene>
<comment type="caution">
    <text evidence="4">The sequence shown here is derived from an EMBL/GenBank/DDBJ whole genome shotgun (WGS) entry which is preliminary data.</text>
</comment>
<feature type="domain" description="Pherophorin" evidence="3">
    <location>
        <begin position="359"/>
        <end position="508"/>
    </location>
</feature>
<feature type="domain" description="Pherophorin" evidence="3">
    <location>
        <begin position="29"/>
        <end position="182"/>
    </location>
</feature>
<sequence>MRLTGFALAILATLAIGATAQQTGLYTSFPYCQCIKTPSAYRLSPTVKSMGAGTYCFTLSAKVPAGCTHKCCKADLKKIEFNVNGACDVFSPSLKATINGVPTKVAPAINKAQDGPVGSTTLVLTQLGLGLGNDGAQVCITLGLNKNGKGCTSLEELCVPPAGMPAGVCTAALFDSKNDCCPLSQANVPSPPPPSPPPPPPPPSPPPPSPPPPSPPPRCRVCAYIALLDVNNAVPFPYSFSADECSQAAEVIINDIATEAQAVGATITSDFTLVSCQAQQIKVCGEFFSAEEGALLQSFVSEQVSIWRDLITMGSCPAYLAGYTVVAAVGGDGGDVNNLPQSCLSASSSTACAIEQVDFPKCQCVTQAFATPFAAKPVITTMDGPSKGTTAYCFEITLVTPNNPGSKCGKSDILLKAEFYADDAKRRKITNVGVKPAGGAMKWQSATWGAVGEYTVKATPLNWTKAQANGGQLCLVLTNDTTLDEFCMGNTENTCWMNLFDNAKDCCPVYTASL</sequence>
<keyword evidence="5" id="KW-1185">Reference proteome</keyword>
<dbReference type="PANTHER" id="PTHR45691">
    <property type="entry name" value="PROTEIN DIAPHANOUS"/>
    <property type="match status" value="1"/>
</dbReference>
<keyword evidence="2" id="KW-0732">Signal</keyword>
<protein>
    <recommendedName>
        <fullName evidence="3">Pherophorin domain-containing protein</fullName>
    </recommendedName>
</protein>